<dbReference type="EMBL" id="OZ021735">
    <property type="protein sequence ID" value="CAK9309504.1"/>
    <property type="molecule type" value="Genomic_DNA"/>
</dbReference>
<proteinExistence type="predicted"/>
<evidence type="ECO:0000313" key="1">
    <source>
        <dbReference type="EMBL" id="CAK9309504.1"/>
    </source>
</evidence>
<dbReference type="Proteomes" id="UP001642487">
    <property type="component" value="Chromosome 1"/>
</dbReference>
<reference evidence="1 2" key="1">
    <citation type="submission" date="2024-03" db="EMBL/GenBank/DDBJ databases">
        <authorList>
            <person name="Gkanogiannis A."/>
            <person name="Becerra Lopez-Lavalle L."/>
        </authorList>
    </citation>
    <scope>NUCLEOTIDE SEQUENCE [LARGE SCALE GENOMIC DNA]</scope>
</reference>
<protein>
    <submittedName>
        <fullName evidence="1">Uncharacterized protein</fullName>
    </submittedName>
</protein>
<gene>
    <name evidence="1" type="ORF">CITCOLO1_LOCUS1086</name>
</gene>
<keyword evidence="2" id="KW-1185">Reference proteome</keyword>
<name>A0ABP0XNN1_9ROSI</name>
<accession>A0ABP0XNN1</accession>
<sequence>MSRKFPIVALSYGDGQIEIRSPMHLLKVAESAGRRWFPKSFDKTKILPKEKVGQGVATSSGDIRLTAAAMRLLAANCCERRRF</sequence>
<evidence type="ECO:0000313" key="2">
    <source>
        <dbReference type="Proteomes" id="UP001642487"/>
    </source>
</evidence>
<organism evidence="1 2">
    <name type="scientific">Citrullus colocynthis</name>
    <name type="common">colocynth</name>
    <dbReference type="NCBI Taxonomy" id="252529"/>
    <lineage>
        <taxon>Eukaryota</taxon>
        <taxon>Viridiplantae</taxon>
        <taxon>Streptophyta</taxon>
        <taxon>Embryophyta</taxon>
        <taxon>Tracheophyta</taxon>
        <taxon>Spermatophyta</taxon>
        <taxon>Magnoliopsida</taxon>
        <taxon>eudicotyledons</taxon>
        <taxon>Gunneridae</taxon>
        <taxon>Pentapetalae</taxon>
        <taxon>rosids</taxon>
        <taxon>fabids</taxon>
        <taxon>Cucurbitales</taxon>
        <taxon>Cucurbitaceae</taxon>
        <taxon>Benincaseae</taxon>
        <taxon>Citrullus</taxon>
    </lineage>
</organism>